<evidence type="ECO:0000313" key="2">
    <source>
        <dbReference type="WBParaSite" id="ACRNAN_scaffold11865.g8312.t1"/>
    </source>
</evidence>
<keyword evidence="1" id="KW-1185">Reference proteome</keyword>
<dbReference type="Proteomes" id="UP000887540">
    <property type="component" value="Unplaced"/>
</dbReference>
<sequence>MAYAGVAPIVVGCGEHNFSDTMDQYENCLLLKEIQRNESCIPKLETQFKSVNYEIIFEDDWDFCGVFWIWVKNL</sequence>
<accession>A0A914CLB3</accession>
<name>A0A914CLB3_9BILA</name>
<organism evidence="1 2">
    <name type="scientific">Acrobeloides nanus</name>
    <dbReference type="NCBI Taxonomy" id="290746"/>
    <lineage>
        <taxon>Eukaryota</taxon>
        <taxon>Metazoa</taxon>
        <taxon>Ecdysozoa</taxon>
        <taxon>Nematoda</taxon>
        <taxon>Chromadorea</taxon>
        <taxon>Rhabditida</taxon>
        <taxon>Tylenchina</taxon>
        <taxon>Cephalobomorpha</taxon>
        <taxon>Cephaloboidea</taxon>
        <taxon>Cephalobidae</taxon>
        <taxon>Acrobeloides</taxon>
    </lineage>
</organism>
<dbReference type="WBParaSite" id="ACRNAN_scaffold11865.g8312.t1">
    <property type="protein sequence ID" value="ACRNAN_scaffold11865.g8312.t1"/>
    <property type="gene ID" value="ACRNAN_scaffold11865.g8312"/>
</dbReference>
<evidence type="ECO:0000313" key="1">
    <source>
        <dbReference type="Proteomes" id="UP000887540"/>
    </source>
</evidence>
<protein>
    <submittedName>
        <fullName evidence="2">Uncharacterized protein</fullName>
    </submittedName>
</protein>
<proteinExistence type="predicted"/>
<reference evidence="2" key="1">
    <citation type="submission" date="2022-11" db="UniProtKB">
        <authorList>
            <consortium name="WormBaseParasite"/>
        </authorList>
    </citation>
    <scope>IDENTIFICATION</scope>
</reference>
<dbReference type="AlphaFoldDB" id="A0A914CLB3"/>